<protein>
    <submittedName>
        <fullName evidence="1">Uncharacterized protein</fullName>
    </submittedName>
</protein>
<reference evidence="1" key="1">
    <citation type="journal article" date="2023" name="Plant J.">
        <title>The genome of the king protea, Protea cynaroides.</title>
        <authorList>
            <person name="Chang J."/>
            <person name="Duong T.A."/>
            <person name="Schoeman C."/>
            <person name="Ma X."/>
            <person name="Roodt D."/>
            <person name="Barker N."/>
            <person name="Li Z."/>
            <person name="Van de Peer Y."/>
            <person name="Mizrachi E."/>
        </authorList>
    </citation>
    <scope>NUCLEOTIDE SEQUENCE</scope>
    <source>
        <tissue evidence="1">Young leaves</tissue>
    </source>
</reference>
<organism evidence="1 2">
    <name type="scientific">Protea cynaroides</name>
    <dbReference type="NCBI Taxonomy" id="273540"/>
    <lineage>
        <taxon>Eukaryota</taxon>
        <taxon>Viridiplantae</taxon>
        <taxon>Streptophyta</taxon>
        <taxon>Embryophyta</taxon>
        <taxon>Tracheophyta</taxon>
        <taxon>Spermatophyta</taxon>
        <taxon>Magnoliopsida</taxon>
        <taxon>Proteales</taxon>
        <taxon>Proteaceae</taxon>
        <taxon>Protea</taxon>
    </lineage>
</organism>
<dbReference type="AlphaFoldDB" id="A0A9Q0KZ81"/>
<keyword evidence="2" id="KW-1185">Reference proteome</keyword>
<dbReference type="EMBL" id="JAMYWD010000002">
    <property type="protein sequence ID" value="KAJ4978966.1"/>
    <property type="molecule type" value="Genomic_DNA"/>
</dbReference>
<name>A0A9Q0KZ81_9MAGN</name>
<comment type="caution">
    <text evidence="1">The sequence shown here is derived from an EMBL/GenBank/DDBJ whole genome shotgun (WGS) entry which is preliminary data.</text>
</comment>
<evidence type="ECO:0000313" key="2">
    <source>
        <dbReference type="Proteomes" id="UP001141806"/>
    </source>
</evidence>
<accession>A0A9Q0KZ81</accession>
<dbReference type="Proteomes" id="UP001141806">
    <property type="component" value="Unassembled WGS sequence"/>
</dbReference>
<evidence type="ECO:0000313" key="1">
    <source>
        <dbReference type="EMBL" id="KAJ4978966.1"/>
    </source>
</evidence>
<sequence>MGFNSQNGFWKLASACWTEGHTDHLKQRLNGMAPIGDEGSDQAAGTLSRRYGVGLNGGGQTLVSMEDGLKAQGQRITSYVKVCYRSGFRVREVEDDPVMDNLRTVEIGGESQPLQHLNKKAQSIKQKLKTNVIKKKNKKKRTTILSGNEDLTLSVQEPLLSVKLETNI</sequence>
<proteinExistence type="predicted"/>
<gene>
    <name evidence="1" type="ORF">NE237_009746</name>
</gene>